<organism evidence="2 3">
    <name type="scientific">Dichanthelium oligosanthes</name>
    <dbReference type="NCBI Taxonomy" id="888268"/>
    <lineage>
        <taxon>Eukaryota</taxon>
        <taxon>Viridiplantae</taxon>
        <taxon>Streptophyta</taxon>
        <taxon>Embryophyta</taxon>
        <taxon>Tracheophyta</taxon>
        <taxon>Spermatophyta</taxon>
        <taxon>Magnoliopsida</taxon>
        <taxon>Liliopsida</taxon>
        <taxon>Poales</taxon>
        <taxon>Poaceae</taxon>
        <taxon>PACMAD clade</taxon>
        <taxon>Panicoideae</taxon>
        <taxon>Panicodae</taxon>
        <taxon>Paniceae</taxon>
        <taxon>Dichantheliinae</taxon>
        <taxon>Dichanthelium</taxon>
    </lineage>
</organism>
<comment type="caution">
    <text evidence="2">The sequence shown here is derived from an EMBL/GenBank/DDBJ whole genome shotgun (WGS) entry which is preliminary data.</text>
</comment>
<evidence type="ECO:0000313" key="2">
    <source>
        <dbReference type="EMBL" id="OEL19076.1"/>
    </source>
</evidence>
<keyword evidence="3" id="KW-1185">Reference proteome</keyword>
<feature type="region of interest" description="Disordered" evidence="1">
    <location>
        <begin position="1"/>
        <end position="46"/>
    </location>
</feature>
<feature type="compositionally biased region" description="Basic and acidic residues" evidence="1">
    <location>
        <begin position="1"/>
        <end position="10"/>
    </location>
</feature>
<accession>A0A1E5V1N7</accession>
<name>A0A1E5V1N7_9POAL</name>
<dbReference type="EMBL" id="LWDX02054672">
    <property type="protein sequence ID" value="OEL19076.1"/>
    <property type="molecule type" value="Genomic_DNA"/>
</dbReference>
<proteinExistence type="predicted"/>
<reference evidence="2 3" key="1">
    <citation type="submission" date="2016-09" db="EMBL/GenBank/DDBJ databases">
        <title>The draft genome of Dichanthelium oligosanthes: A C3 panicoid grass species.</title>
        <authorList>
            <person name="Studer A.J."/>
            <person name="Schnable J.C."/>
            <person name="Brutnell T.P."/>
        </authorList>
    </citation>
    <scope>NUCLEOTIDE SEQUENCE [LARGE SCALE GENOMIC DNA]</scope>
    <source>
        <strain evidence="3">cv. Kellogg 1175</strain>
        <tissue evidence="2">Leaf</tissue>
    </source>
</reference>
<evidence type="ECO:0000256" key="1">
    <source>
        <dbReference type="SAM" id="MobiDB-lite"/>
    </source>
</evidence>
<dbReference type="Proteomes" id="UP000095767">
    <property type="component" value="Unassembled WGS sequence"/>
</dbReference>
<dbReference type="OrthoDB" id="717148at2759"/>
<dbReference type="AlphaFoldDB" id="A0A1E5V1N7"/>
<sequence>MLAKVDRTEDSGIASRTRRRKVLRRQNSQLDYGKDSKGTFSDPVDV</sequence>
<protein>
    <submittedName>
        <fullName evidence="2">Uncharacterized protein</fullName>
    </submittedName>
</protein>
<gene>
    <name evidence="2" type="ORF">BAE44_0019900</name>
</gene>
<evidence type="ECO:0000313" key="3">
    <source>
        <dbReference type="Proteomes" id="UP000095767"/>
    </source>
</evidence>